<dbReference type="EMBL" id="JARPOI010000612">
    <property type="protein sequence ID" value="KAJ9128467.1"/>
    <property type="molecule type" value="Genomic_DNA"/>
</dbReference>
<keyword evidence="6" id="KW-0067">ATP-binding</keyword>
<feature type="non-terminal residue" evidence="10">
    <location>
        <position position="329"/>
    </location>
</feature>
<keyword evidence="3" id="KW-0808">Transferase</keyword>
<dbReference type="PANTHER" id="PTHR48005">
    <property type="entry name" value="LEUCINE RICH REPEAT KINASE 2"/>
    <property type="match status" value="1"/>
</dbReference>
<gene>
    <name evidence="10" type="ORF">P3X46_034979</name>
</gene>
<proteinExistence type="predicted"/>
<dbReference type="Proteomes" id="UP001174677">
    <property type="component" value="Unassembled WGS sequence"/>
</dbReference>
<protein>
    <recommendedName>
        <fullName evidence="1">non-specific serine/threonine protein kinase</fullName>
        <ecNumber evidence="1">2.7.11.1</ecNumber>
    </recommendedName>
</protein>
<evidence type="ECO:0000256" key="3">
    <source>
        <dbReference type="ARBA" id="ARBA00022679"/>
    </source>
</evidence>
<evidence type="ECO:0000256" key="4">
    <source>
        <dbReference type="ARBA" id="ARBA00022741"/>
    </source>
</evidence>
<evidence type="ECO:0000313" key="11">
    <source>
        <dbReference type="Proteomes" id="UP001174677"/>
    </source>
</evidence>
<keyword evidence="4" id="KW-0547">Nucleotide-binding</keyword>
<evidence type="ECO:0000256" key="5">
    <source>
        <dbReference type="ARBA" id="ARBA00022777"/>
    </source>
</evidence>
<comment type="caution">
    <text evidence="10">The sequence shown here is derived from an EMBL/GenBank/DDBJ whole genome shotgun (WGS) entry which is preliminary data.</text>
</comment>
<dbReference type="InterPro" id="IPR051420">
    <property type="entry name" value="Ser_Thr_Kinases_DiverseReg"/>
</dbReference>
<organism evidence="10 11">
    <name type="scientific">Hevea brasiliensis</name>
    <name type="common">Para rubber tree</name>
    <name type="synonym">Siphonia brasiliensis</name>
    <dbReference type="NCBI Taxonomy" id="3981"/>
    <lineage>
        <taxon>Eukaryota</taxon>
        <taxon>Viridiplantae</taxon>
        <taxon>Streptophyta</taxon>
        <taxon>Embryophyta</taxon>
        <taxon>Tracheophyta</taxon>
        <taxon>Spermatophyta</taxon>
        <taxon>Magnoliopsida</taxon>
        <taxon>eudicotyledons</taxon>
        <taxon>Gunneridae</taxon>
        <taxon>Pentapetalae</taxon>
        <taxon>rosids</taxon>
        <taxon>fabids</taxon>
        <taxon>Malpighiales</taxon>
        <taxon>Euphorbiaceae</taxon>
        <taxon>Crotonoideae</taxon>
        <taxon>Micrandreae</taxon>
        <taxon>Hevea</taxon>
    </lineage>
</organism>
<accession>A0ABQ9K9Q1</accession>
<dbReference type="SUPFAM" id="SSF56112">
    <property type="entry name" value="Protein kinase-like (PK-like)"/>
    <property type="match status" value="1"/>
</dbReference>
<dbReference type="PROSITE" id="PS50011">
    <property type="entry name" value="PROTEIN_KINASE_DOM"/>
    <property type="match status" value="1"/>
</dbReference>
<evidence type="ECO:0000256" key="1">
    <source>
        <dbReference type="ARBA" id="ARBA00012513"/>
    </source>
</evidence>
<keyword evidence="5" id="KW-0418">Kinase</keyword>
<evidence type="ECO:0000256" key="6">
    <source>
        <dbReference type="ARBA" id="ARBA00022840"/>
    </source>
</evidence>
<dbReference type="Gene3D" id="1.10.510.10">
    <property type="entry name" value="Transferase(Phosphotransferase) domain 1"/>
    <property type="match status" value="1"/>
</dbReference>
<dbReference type="InterPro" id="IPR011009">
    <property type="entry name" value="Kinase-like_dom_sf"/>
</dbReference>
<keyword evidence="11" id="KW-1185">Reference proteome</keyword>
<reference evidence="10 11" key="1">
    <citation type="journal article" date="2023" name="Plant Biotechnol. J.">
        <title>Chromosome-level wild Hevea brasiliensis genome provides new tools for genomic-assisted breeding and valuable loci to elevate rubber yield.</title>
        <authorList>
            <person name="Cheng H."/>
            <person name="Song X."/>
            <person name="Hu Y."/>
            <person name="Wu T."/>
            <person name="Yang Q."/>
            <person name="An Z."/>
            <person name="Feng S."/>
            <person name="Deng Z."/>
            <person name="Wu W."/>
            <person name="Zeng X."/>
            <person name="Tu M."/>
            <person name="Wang X."/>
            <person name="Huang H."/>
        </authorList>
    </citation>
    <scope>NUCLEOTIDE SEQUENCE [LARGE SCALE GENOMIC DNA]</scope>
    <source>
        <strain evidence="10">MT/VB/25A 57/8</strain>
    </source>
</reference>
<evidence type="ECO:0000256" key="2">
    <source>
        <dbReference type="ARBA" id="ARBA00022527"/>
    </source>
</evidence>
<sequence>MQGLLSIDISYNELEGPIPSNKAFQNASVEAFQGNKGLCGDVPVLSPFNFPINKHTSQRGHKMLFLIVSYEEFLISSSVGRIMHDESIKATDSFDTVYCIGKGGCGSVYKANLPSGSIVAVKKLHSFHDGERTCDKEFLNETRALTKIRHQNIVKLYGFCSYARHSFLVYENLEGGNLATILGNDKKAKDLDWSNRVNIVKGVANALSYMHHNCSPSIVHRDITSKSILLDSEFEAHVSDFGIVKLLNSDSSHWTALAATYRYVAPVIALEVIKVKCLSEIIFSMSSPLVQKPLLKDILDQHLPIPSSQVQNELMIQLNSTQLSIYLKG</sequence>
<dbReference type="Gene3D" id="3.30.200.20">
    <property type="entry name" value="Phosphorylase Kinase, domain 1"/>
    <property type="match status" value="1"/>
</dbReference>
<dbReference type="PANTHER" id="PTHR48005:SF70">
    <property type="entry name" value="MDIS1-INTERACTING RECEPTOR LIKE KINASE 2-LIKE"/>
    <property type="match status" value="1"/>
</dbReference>
<dbReference type="InterPro" id="IPR032675">
    <property type="entry name" value="LRR_dom_sf"/>
</dbReference>
<dbReference type="Pfam" id="PF00069">
    <property type="entry name" value="Pkinase"/>
    <property type="match status" value="1"/>
</dbReference>
<dbReference type="EC" id="2.7.11.1" evidence="1"/>
<evidence type="ECO:0000256" key="8">
    <source>
        <dbReference type="ARBA" id="ARBA00048679"/>
    </source>
</evidence>
<comment type="catalytic activity">
    <reaction evidence="8">
        <text>L-seryl-[protein] + ATP = O-phospho-L-seryl-[protein] + ADP + H(+)</text>
        <dbReference type="Rhea" id="RHEA:17989"/>
        <dbReference type="Rhea" id="RHEA-COMP:9863"/>
        <dbReference type="Rhea" id="RHEA-COMP:11604"/>
        <dbReference type="ChEBI" id="CHEBI:15378"/>
        <dbReference type="ChEBI" id="CHEBI:29999"/>
        <dbReference type="ChEBI" id="CHEBI:30616"/>
        <dbReference type="ChEBI" id="CHEBI:83421"/>
        <dbReference type="ChEBI" id="CHEBI:456216"/>
        <dbReference type="EC" id="2.7.11.1"/>
    </reaction>
</comment>
<dbReference type="Gene3D" id="3.80.10.10">
    <property type="entry name" value="Ribonuclease Inhibitor"/>
    <property type="match status" value="1"/>
</dbReference>
<evidence type="ECO:0000313" key="10">
    <source>
        <dbReference type="EMBL" id="KAJ9128467.1"/>
    </source>
</evidence>
<dbReference type="InterPro" id="IPR000719">
    <property type="entry name" value="Prot_kinase_dom"/>
</dbReference>
<name>A0ABQ9K9Q1_HEVBR</name>
<evidence type="ECO:0000256" key="7">
    <source>
        <dbReference type="ARBA" id="ARBA00047899"/>
    </source>
</evidence>
<comment type="catalytic activity">
    <reaction evidence="7">
        <text>L-threonyl-[protein] + ATP = O-phospho-L-threonyl-[protein] + ADP + H(+)</text>
        <dbReference type="Rhea" id="RHEA:46608"/>
        <dbReference type="Rhea" id="RHEA-COMP:11060"/>
        <dbReference type="Rhea" id="RHEA-COMP:11605"/>
        <dbReference type="ChEBI" id="CHEBI:15378"/>
        <dbReference type="ChEBI" id="CHEBI:30013"/>
        <dbReference type="ChEBI" id="CHEBI:30616"/>
        <dbReference type="ChEBI" id="CHEBI:61977"/>
        <dbReference type="ChEBI" id="CHEBI:456216"/>
        <dbReference type="EC" id="2.7.11.1"/>
    </reaction>
</comment>
<feature type="domain" description="Protein kinase" evidence="9">
    <location>
        <begin position="94"/>
        <end position="329"/>
    </location>
</feature>
<evidence type="ECO:0000259" key="9">
    <source>
        <dbReference type="PROSITE" id="PS50011"/>
    </source>
</evidence>
<keyword evidence="2" id="KW-0723">Serine/threonine-protein kinase</keyword>